<dbReference type="AlphaFoldDB" id="A0A238D9G2"/>
<keyword evidence="3" id="KW-1185">Reference proteome</keyword>
<dbReference type="NCBIfam" id="TIGR00254">
    <property type="entry name" value="GGDEF"/>
    <property type="match status" value="1"/>
</dbReference>
<dbReference type="SUPFAM" id="SSF55073">
    <property type="entry name" value="Nucleotide cyclase"/>
    <property type="match status" value="1"/>
</dbReference>
<dbReference type="InterPro" id="IPR043128">
    <property type="entry name" value="Rev_trsase/Diguanyl_cyclase"/>
</dbReference>
<dbReference type="Proteomes" id="UP000214566">
    <property type="component" value="Unassembled WGS sequence"/>
</dbReference>
<dbReference type="PANTHER" id="PTHR46663">
    <property type="entry name" value="DIGUANYLATE CYCLASE DGCT-RELATED"/>
    <property type="match status" value="1"/>
</dbReference>
<dbReference type="InterPro" id="IPR000160">
    <property type="entry name" value="GGDEF_dom"/>
</dbReference>
<dbReference type="Gene3D" id="3.30.70.270">
    <property type="match status" value="1"/>
</dbReference>
<dbReference type="InterPro" id="IPR029787">
    <property type="entry name" value="Nucleotide_cyclase"/>
</dbReference>
<dbReference type="GO" id="GO:0019825">
    <property type="term" value="F:oxygen binding"/>
    <property type="evidence" value="ECO:0007669"/>
    <property type="project" value="InterPro"/>
</dbReference>
<dbReference type="InterPro" id="IPR012292">
    <property type="entry name" value="Globin/Proto"/>
</dbReference>
<reference evidence="2 3" key="1">
    <citation type="submission" date="2016-06" db="EMBL/GenBank/DDBJ databases">
        <authorList>
            <person name="Kjaerup R.B."/>
            <person name="Dalgaard T.S."/>
            <person name="Juul-Madsen H.R."/>
        </authorList>
    </citation>
    <scope>NUCLEOTIDE SEQUENCE [LARGE SCALE GENOMIC DNA]</scope>
    <source>
        <strain evidence="2 3">DSM 16361</strain>
    </source>
</reference>
<name>A0A238D9G2_THIDL</name>
<dbReference type="Gene3D" id="1.10.490.10">
    <property type="entry name" value="Globins"/>
    <property type="match status" value="1"/>
</dbReference>
<proteinExistence type="predicted"/>
<accession>A0A238D9G2</accession>
<dbReference type="GO" id="GO:0020037">
    <property type="term" value="F:heme binding"/>
    <property type="evidence" value="ECO:0007669"/>
    <property type="project" value="InterPro"/>
</dbReference>
<dbReference type="CDD" id="cd01949">
    <property type="entry name" value="GGDEF"/>
    <property type="match status" value="1"/>
</dbReference>
<dbReference type="EMBL" id="FLMQ01000058">
    <property type="protein sequence ID" value="SBP89889.1"/>
    <property type="molecule type" value="Genomic_DNA"/>
</dbReference>
<dbReference type="SMART" id="SM00267">
    <property type="entry name" value="GGDEF"/>
    <property type="match status" value="1"/>
</dbReference>
<evidence type="ECO:0000259" key="1">
    <source>
        <dbReference type="PROSITE" id="PS50887"/>
    </source>
</evidence>
<evidence type="ECO:0000313" key="2">
    <source>
        <dbReference type="EMBL" id="SBP89889.1"/>
    </source>
</evidence>
<dbReference type="PANTHER" id="PTHR46663:SF2">
    <property type="entry name" value="GGDEF DOMAIN-CONTAINING PROTEIN"/>
    <property type="match status" value="1"/>
</dbReference>
<protein>
    <recommendedName>
        <fullName evidence="1">GGDEF domain-containing protein</fullName>
    </recommendedName>
</protein>
<dbReference type="InterPro" id="IPR052163">
    <property type="entry name" value="DGC-Regulatory_Protein"/>
</dbReference>
<evidence type="ECO:0000313" key="3">
    <source>
        <dbReference type="Proteomes" id="UP000214566"/>
    </source>
</evidence>
<dbReference type="PROSITE" id="PS50887">
    <property type="entry name" value="GGDEF"/>
    <property type="match status" value="1"/>
</dbReference>
<organism evidence="2 3">
    <name type="scientific">Thiomonas delicata</name>
    <name type="common">Thiomonas cuprina</name>
    <dbReference type="NCBI Taxonomy" id="364030"/>
    <lineage>
        <taxon>Bacteria</taxon>
        <taxon>Pseudomonadati</taxon>
        <taxon>Pseudomonadota</taxon>
        <taxon>Betaproteobacteria</taxon>
        <taxon>Burkholderiales</taxon>
        <taxon>Thiomonas</taxon>
    </lineage>
</organism>
<gene>
    <name evidence="2" type="ORF">THIARS_90039</name>
</gene>
<dbReference type="Pfam" id="PF00990">
    <property type="entry name" value="GGDEF"/>
    <property type="match status" value="1"/>
</dbReference>
<feature type="domain" description="GGDEF" evidence="1">
    <location>
        <begin position="192"/>
        <end position="326"/>
    </location>
</feature>
<sequence length="329" mass="37632">MQILMDFLQLTDAEAQALAEFAPELLNRAQVPTLAFQEQVEILSTQGGMLSALSTDQCAQLIEMHAEHYRELLAPQYTLQLQHRMIEVGDLYYRWGLPPLWIMTTSSLFAADFEAFAADLSLPQRRPLMAALYKRLRRDEAWQMEGYRLAGDHVRRQLERSPLRDVLTGLLNRAALDEMLPTALDRARRNGTKVAVARLDFDAFRSVNEAHGTVLGDLVLQQLAERLRRALRRTDLVVRLDADDFVLVLEDIHRLENLAPLLERLQLDLDVPYTLSDTLLWQCPISMGITLYPDDNVDAQGLLRHAERALGEVKANKTQRERFWGVYGQ</sequence>